<accession>A0A081D3D0</accession>
<organism evidence="2 3">
    <name type="scientific">Agrobacterium rubi TR3 = NBRC 13261</name>
    <dbReference type="NCBI Taxonomy" id="1368415"/>
    <lineage>
        <taxon>Bacteria</taxon>
        <taxon>Pseudomonadati</taxon>
        <taxon>Pseudomonadota</taxon>
        <taxon>Alphaproteobacteria</taxon>
        <taxon>Hyphomicrobiales</taxon>
        <taxon>Rhizobiaceae</taxon>
        <taxon>Rhizobium/Agrobacterium group</taxon>
        <taxon>Agrobacterium</taxon>
    </lineage>
</organism>
<dbReference type="InterPro" id="IPR043519">
    <property type="entry name" value="NT_sf"/>
</dbReference>
<proteinExistence type="predicted"/>
<reference evidence="2 3" key="1">
    <citation type="submission" date="2014-08" db="EMBL/GenBank/DDBJ databases">
        <title>Whole genome shotgun sequence of Rhizobium rubi NBRC 13261.</title>
        <authorList>
            <person name="Katano-Makiyama Y."/>
            <person name="Hosoyama A."/>
            <person name="Hashimoto M."/>
            <person name="Hosoyama Y."/>
            <person name="Noguchi M."/>
            <person name="Tsuchikane K."/>
            <person name="Uohara A."/>
            <person name="Ohji S."/>
            <person name="Ichikawa N."/>
            <person name="Kimura A."/>
            <person name="Yamazoe A."/>
            <person name="Fujita N."/>
        </authorList>
    </citation>
    <scope>NUCLEOTIDE SEQUENCE [LARGE SCALE GENOMIC DNA]</scope>
    <source>
        <strain evidence="2 3">NBRC 13261</strain>
    </source>
</reference>
<evidence type="ECO:0000259" key="1">
    <source>
        <dbReference type="Pfam" id="PF18765"/>
    </source>
</evidence>
<dbReference type="Pfam" id="PF18765">
    <property type="entry name" value="Polbeta"/>
    <property type="match status" value="1"/>
</dbReference>
<dbReference type="eggNOG" id="COG1708">
    <property type="taxonomic scope" value="Bacteria"/>
</dbReference>
<evidence type="ECO:0000313" key="3">
    <source>
        <dbReference type="Proteomes" id="UP000028701"/>
    </source>
</evidence>
<sequence>MLSAVLLHPDVHYGSNELIAIGGSGNGAGRRILDQFEASGVVVKHARGNQRLYSANRDHPVFQELRSICVKTFGIAKLIAEELAPFRDRISLAFVFGSIARGSERADSDIDLMVIGEVDLFELGEPLERLHKALGREIDLNLHKEKEWADLQGDRVIESIMKNATIPVFKYQPF</sequence>
<name>A0A081D3D0_9HYPH</name>
<dbReference type="EMBL" id="BBJU01000039">
    <property type="protein sequence ID" value="GAK73426.1"/>
    <property type="molecule type" value="Genomic_DNA"/>
</dbReference>
<dbReference type="SUPFAM" id="SSF81301">
    <property type="entry name" value="Nucleotidyltransferase"/>
    <property type="match status" value="1"/>
</dbReference>
<dbReference type="AlphaFoldDB" id="A0A081D3D0"/>
<protein>
    <submittedName>
        <fullName evidence="2">Putative nucleotidyltransferase</fullName>
    </submittedName>
</protein>
<evidence type="ECO:0000313" key="2">
    <source>
        <dbReference type="EMBL" id="GAK73426.1"/>
    </source>
</evidence>
<dbReference type="Gene3D" id="3.30.460.10">
    <property type="entry name" value="Beta Polymerase, domain 2"/>
    <property type="match status" value="1"/>
</dbReference>
<dbReference type="InterPro" id="IPR041633">
    <property type="entry name" value="Polbeta"/>
</dbReference>
<dbReference type="Proteomes" id="UP000028701">
    <property type="component" value="Unassembled WGS sequence"/>
</dbReference>
<dbReference type="CDD" id="cd05403">
    <property type="entry name" value="NT_KNTase_like"/>
    <property type="match status" value="1"/>
</dbReference>
<feature type="domain" description="Polymerase beta nucleotidyltransferase" evidence="1">
    <location>
        <begin position="87"/>
        <end position="144"/>
    </location>
</feature>
<comment type="caution">
    <text evidence="2">The sequence shown here is derived from an EMBL/GenBank/DDBJ whole genome shotgun (WGS) entry which is preliminary data.</text>
</comment>
<gene>
    <name evidence="2" type="ORF">RRU01S_39_00050</name>
</gene>
<keyword evidence="2" id="KW-0808">Transferase</keyword>
<dbReference type="GO" id="GO:0016740">
    <property type="term" value="F:transferase activity"/>
    <property type="evidence" value="ECO:0007669"/>
    <property type="project" value="UniProtKB-KW"/>
</dbReference>